<comment type="caution">
    <text evidence="1">The sequence shown here is derived from an EMBL/GenBank/DDBJ whole genome shotgun (WGS) entry which is preliminary data.</text>
</comment>
<evidence type="ECO:0000313" key="1">
    <source>
        <dbReference type="EMBL" id="RXN13051.1"/>
    </source>
</evidence>
<sequence>MKNQAGVPWRNNLLENNHSNRRGLLRASLRINMSRLELTPQEMFTTQDRRRLKHVRLDQNIELMNQALVSIAKENPLNITELNTLEYAAAAVIASEIRDTPNVMAIFYFYG</sequence>
<dbReference type="Proteomes" id="UP000290572">
    <property type="component" value="Unassembled WGS sequence"/>
</dbReference>
<reference evidence="1 2" key="1">
    <citation type="submission" date="2018-03" db="EMBL/GenBank/DDBJ databases">
        <title>Draft genome sequence of Rohu Carp (Labeo rohita).</title>
        <authorList>
            <person name="Das P."/>
            <person name="Kushwaha B."/>
            <person name="Joshi C.G."/>
            <person name="Kumar D."/>
            <person name="Nagpure N.S."/>
            <person name="Sahoo L."/>
            <person name="Das S.P."/>
            <person name="Bit A."/>
            <person name="Patnaik S."/>
            <person name="Meher P.K."/>
            <person name="Jayasankar P."/>
            <person name="Koringa P.G."/>
            <person name="Patel N.V."/>
            <person name="Hinsu A.T."/>
            <person name="Kumar R."/>
            <person name="Pandey M."/>
            <person name="Agarwal S."/>
            <person name="Srivastava S."/>
            <person name="Singh M."/>
            <person name="Iquebal M.A."/>
            <person name="Jaiswal S."/>
            <person name="Angadi U.B."/>
            <person name="Kumar N."/>
            <person name="Raza M."/>
            <person name="Shah T.M."/>
            <person name="Rai A."/>
            <person name="Jena J.K."/>
        </authorList>
    </citation>
    <scope>NUCLEOTIDE SEQUENCE [LARGE SCALE GENOMIC DNA]</scope>
    <source>
        <strain evidence="1">DASCIFA01</strain>
        <tissue evidence="1">Testis</tissue>
    </source>
</reference>
<name>A0A498LXU4_LABRO</name>
<keyword evidence="2" id="KW-1185">Reference proteome</keyword>
<accession>A0A498LXU4</accession>
<evidence type="ECO:0000313" key="2">
    <source>
        <dbReference type="Proteomes" id="UP000290572"/>
    </source>
</evidence>
<proteinExistence type="predicted"/>
<organism evidence="1 2">
    <name type="scientific">Labeo rohita</name>
    <name type="common">Indian major carp</name>
    <name type="synonym">Cyprinus rohita</name>
    <dbReference type="NCBI Taxonomy" id="84645"/>
    <lineage>
        <taxon>Eukaryota</taxon>
        <taxon>Metazoa</taxon>
        <taxon>Chordata</taxon>
        <taxon>Craniata</taxon>
        <taxon>Vertebrata</taxon>
        <taxon>Euteleostomi</taxon>
        <taxon>Actinopterygii</taxon>
        <taxon>Neopterygii</taxon>
        <taxon>Teleostei</taxon>
        <taxon>Ostariophysi</taxon>
        <taxon>Cypriniformes</taxon>
        <taxon>Cyprinidae</taxon>
        <taxon>Labeoninae</taxon>
        <taxon>Labeonini</taxon>
        <taxon>Labeo</taxon>
    </lineage>
</organism>
<gene>
    <name evidence="1" type="ORF">ROHU_009890</name>
</gene>
<dbReference type="EMBL" id="QBIY01013008">
    <property type="protein sequence ID" value="RXN13051.1"/>
    <property type="molecule type" value="Genomic_DNA"/>
</dbReference>
<dbReference type="AlphaFoldDB" id="A0A498LXU4"/>
<protein>
    <submittedName>
        <fullName evidence="1">Uncharacterized protein</fullName>
    </submittedName>
</protein>